<feature type="coiled-coil region" evidence="2">
    <location>
        <begin position="81"/>
        <end position="125"/>
    </location>
</feature>
<reference evidence="4 5" key="1">
    <citation type="submission" date="2018-07" db="EMBL/GenBank/DDBJ databases">
        <title>Streptomyces species from bats.</title>
        <authorList>
            <person name="Dunlap C."/>
        </authorList>
    </citation>
    <scope>NUCLEOTIDE SEQUENCE [LARGE SCALE GENOMIC DNA]</scope>
    <source>
        <strain evidence="4 5">AC230</strain>
    </source>
</reference>
<gene>
    <name evidence="4" type="ORF">DVH02_28505</name>
</gene>
<dbReference type="OrthoDB" id="3824912at2"/>
<evidence type="ECO:0000313" key="5">
    <source>
        <dbReference type="Proteomes" id="UP000253741"/>
    </source>
</evidence>
<comment type="caution">
    <text evidence="4">The sequence shown here is derived from an EMBL/GenBank/DDBJ whole genome shotgun (WGS) entry which is preliminary data.</text>
</comment>
<evidence type="ECO:0000313" key="4">
    <source>
        <dbReference type="EMBL" id="RDG34842.1"/>
    </source>
</evidence>
<keyword evidence="1" id="KW-0238">DNA-binding</keyword>
<dbReference type="AlphaFoldDB" id="A0A370B2F4"/>
<keyword evidence="2" id="KW-0175">Coiled coil</keyword>
<protein>
    <submittedName>
        <fullName evidence="4">MerR family transcriptional regulator</fullName>
    </submittedName>
</protein>
<organism evidence="4 5">
    <name type="scientific">Streptomyces corynorhini</name>
    <dbReference type="NCBI Taxonomy" id="2282652"/>
    <lineage>
        <taxon>Bacteria</taxon>
        <taxon>Bacillati</taxon>
        <taxon>Actinomycetota</taxon>
        <taxon>Actinomycetes</taxon>
        <taxon>Kitasatosporales</taxon>
        <taxon>Streptomycetaceae</taxon>
        <taxon>Streptomyces</taxon>
    </lineage>
</organism>
<dbReference type="SUPFAM" id="SSF46955">
    <property type="entry name" value="Putative DNA-binding domain"/>
    <property type="match status" value="1"/>
</dbReference>
<dbReference type="InterPro" id="IPR009061">
    <property type="entry name" value="DNA-bd_dom_put_sf"/>
</dbReference>
<dbReference type="InterPro" id="IPR047057">
    <property type="entry name" value="MerR_fam"/>
</dbReference>
<feature type="domain" description="HTH merR-type" evidence="3">
    <location>
        <begin position="1"/>
        <end position="68"/>
    </location>
</feature>
<dbReference type="GO" id="GO:0003677">
    <property type="term" value="F:DNA binding"/>
    <property type="evidence" value="ECO:0007669"/>
    <property type="project" value="UniProtKB-KW"/>
</dbReference>
<dbReference type="Proteomes" id="UP000253741">
    <property type="component" value="Unassembled WGS sequence"/>
</dbReference>
<dbReference type="GO" id="GO:0003700">
    <property type="term" value="F:DNA-binding transcription factor activity"/>
    <property type="evidence" value="ECO:0007669"/>
    <property type="project" value="InterPro"/>
</dbReference>
<sequence length="129" mass="14845">MRIGELASRTGVSVRSLRYYEEQKLIVSCRSAGGQRQYREDVVERVAFIRRLYAAGLSSSTIIELLPCAYAPSETNSDVALARMEQERDRLSRHIDELARTRDTLDGLMARAREFRETLRETLRETVPH</sequence>
<evidence type="ECO:0000256" key="1">
    <source>
        <dbReference type="ARBA" id="ARBA00023125"/>
    </source>
</evidence>
<dbReference type="PROSITE" id="PS50937">
    <property type="entry name" value="HTH_MERR_2"/>
    <property type="match status" value="1"/>
</dbReference>
<dbReference type="InterPro" id="IPR000551">
    <property type="entry name" value="MerR-type_HTH_dom"/>
</dbReference>
<dbReference type="PANTHER" id="PTHR30204:SF97">
    <property type="entry name" value="MERR FAMILY REGULATORY PROTEIN"/>
    <property type="match status" value="1"/>
</dbReference>
<keyword evidence="5" id="KW-1185">Reference proteome</keyword>
<dbReference type="RefSeq" id="WP_114626749.1">
    <property type="nucleotide sequence ID" value="NZ_QQNA01000275.1"/>
</dbReference>
<accession>A0A370B2F4</accession>
<evidence type="ECO:0000256" key="2">
    <source>
        <dbReference type="SAM" id="Coils"/>
    </source>
</evidence>
<evidence type="ECO:0000259" key="3">
    <source>
        <dbReference type="PROSITE" id="PS50937"/>
    </source>
</evidence>
<dbReference type="PANTHER" id="PTHR30204">
    <property type="entry name" value="REDOX-CYCLING DRUG-SENSING TRANSCRIPTIONAL ACTIVATOR SOXR"/>
    <property type="match status" value="1"/>
</dbReference>
<dbReference type="SMART" id="SM00422">
    <property type="entry name" value="HTH_MERR"/>
    <property type="match status" value="1"/>
</dbReference>
<dbReference type="PRINTS" id="PR00040">
    <property type="entry name" value="HTHMERR"/>
</dbReference>
<dbReference type="EMBL" id="QQNA01000275">
    <property type="protein sequence ID" value="RDG34842.1"/>
    <property type="molecule type" value="Genomic_DNA"/>
</dbReference>
<proteinExistence type="predicted"/>
<dbReference type="Gene3D" id="1.10.1660.10">
    <property type="match status" value="1"/>
</dbReference>
<name>A0A370B2F4_9ACTN</name>
<dbReference type="Pfam" id="PF13411">
    <property type="entry name" value="MerR_1"/>
    <property type="match status" value="1"/>
</dbReference>